<feature type="domain" description="F-box" evidence="2">
    <location>
        <begin position="24"/>
        <end position="57"/>
    </location>
</feature>
<organism evidence="3 4">
    <name type="scientific">Babesia caballi</name>
    <dbReference type="NCBI Taxonomy" id="5871"/>
    <lineage>
        <taxon>Eukaryota</taxon>
        <taxon>Sar</taxon>
        <taxon>Alveolata</taxon>
        <taxon>Apicomplexa</taxon>
        <taxon>Aconoidasida</taxon>
        <taxon>Piroplasmida</taxon>
        <taxon>Babesiidae</taxon>
        <taxon>Babesia</taxon>
    </lineage>
</organism>
<dbReference type="Gene3D" id="2.130.10.10">
    <property type="entry name" value="YVTN repeat-like/Quinoprotein amine dehydrogenase"/>
    <property type="match status" value="1"/>
</dbReference>
<dbReference type="InterPro" id="IPR015943">
    <property type="entry name" value="WD40/YVTN_repeat-like_dom_sf"/>
</dbReference>
<dbReference type="GeneID" id="94194112"/>
<protein>
    <submittedName>
        <fullName evidence="3">F-box only protein 7-like protein</fullName>
    </submittedName>
</protein>
<dbReference type="EMBL" id="BPLF01000002">
    <property type="protein sequence ID" value="GIX62631.1"/>
    <property type="molecule type" value="Genomic_DNA"/>
</dbReference>
<evidence type="ECO:0000313" key="3">
    <source>
        <dbReference type="EMBL" id="GIX62631.1"/>
    </source>
</evidence>
<name>A0AAV4LS28_BABCB</name>
<dbReference type="AlphaFoldDB" id="A0AAV4LS28"/>
<dbReference type="RefSeq" id="XP_067714700.1">
    <property type="nucleotide sequence ID" value="XM_067858599.1"/>
</dbReference>
<sequence length="593" mass="64032">MMAVDMLDFLAGGCGAAALSVLAGYLDLRDVLNLSLTCRRLRHALVSDRNLWSRLYDRDASRSSGPLSLTACSSDPSSSPCLYRLNASERPSQFAALLNLARRCGLLLDGAPVHGNHFLDLAISSAAAAKRTTIDRDVLKKLELASTPHVAGPNLQCGYGAPFTVASKARFFGFDARGEFFAARVFAPVTDETKLSVVSCSWVRQVSSPRCSCNTGACRTNATTNRSRSDPVTRAPQLAVLYVNGGRETMVSVYEYGPGGFSDRPCATYRVSAGGVDVTCFDVSSINACGHHYVFVGTRRGTVYARSPCLEQTCSAANVAIEGLQASAYGREWLLCAQTAEKSVAILRLGTQLKPFRHLAEVSSFAFDADGLVLGHCSDRKCKVNFGAVSGPAAEIGVSKPPSQVIFLHRMSLWAVAIRNYLKLVQVSAAGEALVVKHVRALNGHRTAVTVCHTDGWSRLATLDASRCLIIWDFVRGVKVVSMLLHCAVGPAPGAREFRDTASPIKSRKRPSVNRQLDYALVHNAKKNFNTPPSAAAREPPDSDDEGDVVAQVRSMELHALPKVAERYSVHLSQAALCVYYHHLSCIQLVTLK</sequence>
<dbReference type="Proteomes" id="UP001497744">
    <property type="component" value="Unassembled WGS sequence"/>
</dbReference>
<feature type="region of interest" description="Disordered" evidence="1">
    <location>
        <begin position="527"/>
        <end position="547"/>
    </location>
</feature>
<reference evidence="3 4" key="1">
    <citation type="submission" date="2021-06" db="EMBL/GenBank/DDBJ databases">
        <title>Genome sequence of Babesia caballi.</title>
        <authorList>
            <person name="Yamagishi J."/>
            <person name="Kidaka T."/>
            <person name="Ochi A."/>
        </authorList>
    </citation>
    <scope>NUCLEOTIDE SEQUENCE [LARGE SCALE GENOMIC DNA]</scope>
    <source>
        <strain evidence="3">USDA-D6B2</strain>
    </source>
</reference>
<proteinExistence type="predicted"/>
<dbReference type="SUPFAM" id="SSF81383">
    <property type="entry name" value="F-box domain"/>
    <property type="match status" value="1"/>
</dbReference>
<keyword evidence="4" id="KW-1185">Reference proteome</keyword>
<dbReference type="InterPro" id="IPR036047">
    <property type="entry name" value="F-box-like_dom_sf"/>
</dbReference>
<gene>
    <name evidence="3" type="ORF">BcabD6B2_20660</name>
</gene>
<evidence type="ECO:0000313" key="4">
    <source>
        <dbReference type="Proteomes" id="UP001497744"/>
    </source>
</evidence>
<comment type="caution">
    <text evidence="3">The sequence shown here is derived from an EMBL/GenBank/DDBJ whole genome shotgun (WGS) entry which is preliminary data.</text>
</comment>
<dbReference type="SUPFAM" id="SSF50978">
    <property type="entry name" value="WD40 repeat-like"/>
    <property type="match status" value="1"/>
</dbReference>
<dbReference type="InterPro" id="IPR001810">
    <property type="entry name" value="F-box_dom"/>
</dbReference>
<dbReference type="Pfam" id="PF12937">
    <property type="entry name" value="F-box-like"/>
    <property type="match status" value="1"/>
</dbReference>
<evidence type="ECO:0000256" key="1">
    <source>
        <dbReference type="SAM" id="MobiDB-lite"/>
    </source>
</evidence>
<evidence type="ECO:0000259" key="2">
    <source>
        <dbReference type="Pfam" id="PF12937"/>
    </source>
</evidence>
<accession>A0AAV4LS28</accession>
<dbReference type="InterPro" id="IPR036322">
    <property type="entry name" value="WD40_repeat_dom_sf"/>
</dbReference>